<accession>A0A4Z2HZE4</accession>
<evidence type="ECO:0000313" key="2">
    <source>
        <dbReference type="EMBL" id="TNN70941.1"/>
    </source>
</evidence>
<protein>
    <submittedName>
        <fullName evidence="2">Uncharacterized protein</fullName>
    </submittedName>
</protein>
<dbReference type="EMBL" id="SRLO01000156">
    <property type="protein sequence ID" value="TNN70941.1"/>
    <property type="molecule type" value="Genomic_DNA"/>
</dbReference>
<keyword evidence="3" id="KW-1185">Reference proteome</keyword>
<feature type="compositionally biased region" description="Basic and acidic residues" evidence="1">
    <location>
        <begin position="38"/>
        <end position="48"/>
    </location>
</feature>
<reference evidence="2 3" key="1">
    <citation type="submission" date="2019-03" db="EMBL/GenBank/DDBJ databases">
        <title>First draft genome of Liparis tanakae, snailfish: a comprehensive survey of snailfish specific genes.</title>
        <authorList>
            <person name="Kim W."/>
            <person name="Song I."/>
            <person name="Jeong J.-H."/>
            <person name="Kim D."/>
            <person name="Kim S."/>
            <person name="Ryu S."/>
            <person name="Song J.Y."/>
            <person name="Lee S.K."/>
        </authorList>
    </citation>
    <scope>NUCLEOTIDE SEQUENCE [LARGE SCALE GENOMIC DNA]</scope>
    <source>
        <tissue evidence="2">Muscle</tissue>
    </source>
</reference>
<dbReference type="Proteomes" id="UP000314294">
    <property type="component" value="Unassembled WGS sequence"/>
</dbReference>
<sequence length="115" mass="12415">MRAGAARALVNPSSSSSQQNTGSDLERVEQQVAEEADEAQHGAFRDGLIDDEGEEDGVNPDPPCQRCDLTPANGQIDVEVLPLAEHGDDEQAVQTPGPCLLPALGHFEHFEHFER</sequence>
<proteinExistence type="predicted"/>
<feature type="compositionally biased region" description="Acidic residues" evidence="1">
    <location>
        <begin position="49"/>
        <end position="58"/>
    </location>
</feature>
<organism evidence="2 3">
    <name type="scientific">Liparis tanakae</name>
    <name type="common">Tanaka's snailfish</name>
    <dbReference type="NCBI Taxonomy" id="230148"/>
    <lineage>
        <taxon>Eukaryota</taxon>
        <taxon>Metazoa</taxon>
        <taxon>Chordata</taxon>
        <taxon>Craniata</taxon>
        <taxon>Vertebrata</taxon>
        <taxon>Euteleostomi</taxon>
        <taxon>Actinopterygii</taxon>
        <taxon>Neopterygii</taxon>
        <taxon>Teleostei</taxon>
        <taxon>Neoteleostei</taxon>
        <taxon>Acanthomorphata</taxon>
        <taxon>Eupercaria</taxon>
        <taxon>Perciformes</taxon>
        <taxon>Cottioidei</taxon>
        <taxon>Cottales</taxon>
        <taxon>Liparidae</taxon>
        <taxon>Liparis</taxon>
    </lineage>
</organism>
<feature type="region of interest" description="Disordered" evidence="1">
    <location>
        <begin position="1"/>
        <end position="65"/>
    </location>
</feature>
<dbReference type="AlphaFoldDB" id="A0A4Z2HZE4"/>
<name>A0A4Z2HZE4_9TELE</name>
<evidence type="ECO:0000313" key="3">
    <source>
        <dbReference type="Proteomes" id="UP000314294"/>
    </source>
</evidence>
<gene>
    <name evidence="2" type="ORF">EYF80_018757</name>
</gene>
<comment type="caution">
    <text evidence="2">The sequence shown here is derived from an EMBL/GenBank/DDBJ whole genome shotgun (WGS) entry which is preliminary data.</text>
</comment>
<evidence type="ECO:0000256" key="1">
    <source>
        <dbReference type="SAM" id="MobiDB-lite"/>
    </source>
</evidence>